<keyword evidence="3" id="KW-1185">Reference proteome</keyword>
<evidence type="ECO:0000313" key="2">
    <source>
        <dbReference type="EMBL" id="KAK9679598.1"/>
    </source>
</evidence>
<dbReference type="AlphaFoldDB" id="A0AAW1HT27"/>
<feature type="compositionally biased region" description="Acidic residues" evidence="1">
    <location>
        <begin position="1"/>
        <end position="12"/>
    </location>
</feature>
<comment type="caution">
    <text evidence="2">The sequence shown here is derived from an EMBL/GenBank/DDBJ whole genome shotgun (WGS) entry which is preliminary data.</text>
</comment>
<dbReference type="EMBL" id="JASPKY010001002">
    <property type="protein sequence ID" value="KAK9679598.1"/>
    <property type="molecule type" value="Genomic_DNA"/>
</dbReference>
<feature type="region of interest" description="Disordered" evidence="1">
    <location>
        <begin position="1"/>
        <end position="27"/>
    </location>
</feature>
<gene>
    <name evidence="2" type="ORF">QE152_g39864</name>
</gene>
<accession>A0AAW1HT27</accession>
<protein>
    <submittedName>
        <fullName evidence="2">Uncharacterized protein</fullName>
    </submittedName>
</protein>
<feature type="region of interest" description="Disordered" evidence="1">
    <location>
        <begin position="151"/>
        <end position="178"/>
    </location>
</feature>
<dbReference type="Proteomes" id="UP001458880">
    <property type="component" value="Unassembled WGS sequence"/>
</dbReference>
<reference evidence="2 3" key="1">
    <citation type="journal article" date="2024" name="BMC Genomics">
        <title>De novo assembly and annotation of Popillia japonica's genome with initial clues to its potential as an invasive pest.</title>
        <authorList>
            <person name="Cucini C."/>
            <person name="Boschi S."/>
            <person name="Funari R."/>
            <person name="Cardaioli E."/>
            <person name="Iannotti N."/>
            <person name="Marturano G."/>
            <person name="Paoli F."/>
            <person name="Bruttini M."/>
            <person name="Carapelli A."/>
            <person name="Frati F."/>
            <person name="Nardi F."/>
        </authorList>
    </citation>
    <scope>NUCLEOTIDE SEQUENCE [LARGE SCALE GENOMIC DNA]</scope>
    <source>
        <strain evidence="2">DMR45628</strain>
    </source>
</reference>
<organism evidence="2 3">
    <name type="scientific">Popillia japonica</name>
    <name type="common">Japanese beetle</name>
    <dbReference type="NCBI Taxonomy" id="7064"/>
    <lineage>
        <taxon>Eukaryota</taxon>
        <taxon>Metazoa</taxon>
        <taxon>Ecdysozoa</taxon>
        <taxon>Arthropoda</taxon>
        <taxon>Hexapoda</taxon>
        <taxon>Insecta</taxon>
        <taxon>Pterygota</taxon>
        <taxon>Neoptera</taxon>
        <taxon>Endopterygota</taxon>
        <taxon>Coleoptera</taxon>
        <taxon>Polyphaga</taxon>
        <taxon>Scarabaeiformia</taxon>
        <taxon>Scarabaeidae</taxon>
        <taxon>Rutelinae</taxon>
        <taxon>Popillia</taxon>
    </lineage>
</organism>
<evidence type="ECO:0000256" key="1">
    <source>
        <dbReference type="SAM" id="MobiDB-lite"/>
    </source>
</evidence>
<proteinExistence type="predicted"/>
<evidence type="ECO:0000313" key="3">
    <source>
        <dbReference type="Proteomes" id="UP001458880"/>
    </source>
</evidence>
<name>A0AAW1HT27_POPJA</name>
<sequence>MECSDDEEDDGQNDSGPDDGQRNNASASDWQDGVLETHHMIADHPTSSTFIQICSIYPGESCAWWILARSAIPPFTTRQPTQAIPRRSAIIRDPRLKPNLIMPKASIPSHEITRMVRNITKTRGHDISTLQQNLKCEIRYRSEDNKFPHFHHRSHSIYTHTEKQRRPISTAPAASSTQ</sequence>